<comment type="caution">
    <text evidence="3">The sequence shown here is derived from an EMBL/GenBank/DDBJ whole genome shotgun (WGS) entry which is preliminary data.</text>
</comment>
<dbReference type="InterPro" id="IPR027417">
    <property type="entry name" value="P-loop_NTPase"/>
</dbReference>
<name>A0ABS3FCZ0_9FLAO</name>
<sequence length="775" mass="90733">MISKIEFIKDFGILKDISNTGQIQGFEKYNLIYGWNGSGKSTFSKLFNCLKSKTLNDSFKKGAFSFRTDDGIVLNSKSIDNIPEGLKIEVFNEHFVDENIDWDNITKKLLYISKKKVEDKKNLDNLTDEFNSLEVEINKKENEIEKTANELDTFLINGAKEIKNEFKILSTEDKYYLNYDKRRLKKLIDDNISEIKKTKLIAKTKEIDSLKLTARLEYLDKIDALIPEKIDYDSIRELQTEANLLIKKNIVADTISSLQKNTQVSMWVEEGLKFHNNSKRCKFCKNPISESRLSELNAHFNEDFRSLQMDLEVVIRKFETFKSEILTDFLLDVELYPFLRKEYLKFLSEFRSLKVSIENSLNKSIDTLNLKYKNPFNYEIGVIEIAHEEINKFNATIDGIVDIVKRHNETSDDFENFVDKAKKKLELSIAQKEVKKSKYFSKIRLNKANERQLEKLSEKKPVLTKKIRVLNASLNDEILGAEEFNNKLHRFLNHSDISLRFNSSKNGYEIIRRVGKKSEKGSNLSEGEKTAISFVYFLTKLLEKEGELKETIIVIDDPISSFDSNHLFNAYSFINNICNDSKQLFVLTHNFTFYRLVRDWMMKKTKKKKDSTGKVFFQRKYSIYNIISDYRNGVRQSSIENADNTLLLYSTEYHYLFMKLNTFLNQSKLSVEQCFSVANISRKLLEIFLNFKFPKKRNDFAQLLNNALPSKSDDIMRERVYRFINKYSHSDHIEAFDNSIDNILSESDNIVKDVMKIIKKLDRKHFDELVEIVGE</sequence>
<dbReference type="SUPFAM" id="SSF52540">
    <property type="entry name" value="P-loop containing nucleoside triphosphate hydrolases"/>
    <property type="match status" value="1"/>
</dbReference>
<reference evidence="3 4" key="1">
    <citation type="submission" date="2021-03" db="EMBL/GenBank/DDBJ databases">
        <title>Muricauda lutimaris sp. nov. and Muricauda ruestringensis sp. nov, two marine members of the Flavobacteriaceae isolated from deep sea sediments of Western Pacific.</title>
        <authorList>
            <person name="Zhao S."/>
            <person name="Liu R."/>
        </authorList>
    </citation>
    <scope>NUCLEOTIDE SEQUENCE [LARGE SCALE GENOMIC DNA]</scope>
    <source>
        <strain evidence="3 4">BC31-3-A3</strain>
    </source>
</reference>
<dbReference type="RefSeq" id="WP_207026579.1">
    <property type="nucleotide sequence ID" value="NZ_JAFLNM010000001.1"/>
</dbReference>
<gene>
    <name evidence="3" type="ORF">J0654_05120</name>
</gene>
<evidence type="ECO:0000313" key="4">
    <source>
        <dbReference type="Proteomes" id="UP000664807"/>
    </source>
</evidence>
<dbReference type="PANTHER" id="PTHR32114">
    <property type="entry name" value="ABC TRANSPORTER ABCH.3"/>
    <property type="match status" value="1"/>
</dbReference>
<dbReference type="EMBL" id="JAFLNM010000001">
    <property type="protein sequence ID" value="MBO0341013.1"/>
    <property type="molecule type" value="Genomic_DNA"/>
</dbReference>
<evidence type="ECO:0000313" key="3">
    <source>
        <dbReference type="EMBL" id="MBO0341013.1"/>
    </source>
</evidence>
<dbReference type="InterPro" id="IPR026866">
    <property type="entry name" value="CR006_AAA"/>
</dbReference>
<accession>A0ABS3FCZ0</accession>
<dbReference type="Pfam" id="PF13166">
    <property type="entry name" value="AAA_13"/>
    <property type="match status" value="1"/>
</dbReference>
<evidence type="ECO:0000256" key="1">
    <source>
        <dbReference type="SAM" id="Coils"/>
    </source>
</evidence>
<feature type="coiled-coil region" evidence="1">
    <location>
        <begin position="116"/>
        <end position="157"/>
    </location>
</feature>
<dbReference type="PANTHER" id="PTHR32114:SF2">
    <property type="entry name" value="ABC TRANSPORTER ABCH.3"/>
    <property type="match status" value="1"/>
</dbReference>
<feature type="domain" description="Protein CR006 P-loop" evidence="2">
    <location>
        <begin position="20"/>
        <end position="755"/>
    </location>
</feature>
<proteinExistence type="predicted"/>
<dbReference type="Proteomes" id="UP000664807">
    <property type="component" value="Unassembled WGS sequence"/>
</dbReference>
<keyword evidence="1" id="KW-0175">Coiled coil</keyword>
<evidence type="ECO:0000259" key="2">
    <source>
        <dbReference type="Pfam" id="PF13166"/>
    </source>
</evidence>
<organism evidence="3 4">
    <name type="scientific">Flagellimonas profundi</name>
    <dbReference type="NCBI Taxonomy" id="2915620"/>
    <lineage>
        <taxon>Bacteria</taxon>
        <taxon>Pseudomonadati</taxon>
        <taxon>Bacteroidota</taxon>
        <taxon>Flavobacteriia</taxon>
        <taxon>Flavobacteriales</taxon>
        <taxon>Flavobacteriaceae</taxon>
        <taxon>Flagellimonas</taxon>
    </lineage>
</organism>
<dbReference type="Gene3D" id="3.40.50.300">
    <property type="entry name" value="P-loop containing nucleotide triphosphate hydrolases"/>
    <property type="match status" value="1"/>
</dbReference>
<protein>
    <submittedName>
        <fullName evidence="3">AAA family ATPase</fullName>
    </submittedName>
</protein>
<keyword evidence="4" id="KW-1185">Reference proteome</keyword>